<sequence length="69" mass="7933">KHHPELPPRLKRYNRLIARRRAAVETTFATLKRRMKLTTIRYVGLAKAAAQVTMAAIAFNMRRWAAITG</sequence>
<dbReference type="OrthoDB" id="9774608at2"/>
<dbReference type="Proteomes" id="UP000317122">
    <property type="component" value="Unassembled WGS sequence"/>
</dbReference>
<comment type="caution">
    <text evidence="3">The sequence shown here is derived from an EMBL/GenBank/DDBJ whole genome shotgun (WGS) entry which is preliminary data.</text>
</comment>
<protein>
    <submittedName>
        <fullName evidence="3">IS5 family transposase</fullName>
    </submittedName>
</protein>
<dbReference type="Pfam" id="PF13751">
    <property type="entry name" value="DDE_Tnp_1_6"/>
    <property type="match status" value="1"/>
</dbReference>
<evidence type="ECO:0000313" key="3">
    <source>
        <dbReference type="EMBL" id="TWI37439.1"/>
    </source>
</evidence>
<dbReference type="AlphaFoldDB" id="A0A562NZ36"/>
<reference evidence="3 4" key="1">
    <citation type="journal article" date="2015" name="Stand. Genomic Sci.">
        <title>Genomic Encyclopedia of Bacterial and Archaeal Type Strains, Phase III: the genomes of soil and plant-associated and newly described type strains.</title>
        <authorList>
            <person name="Whitman W.B."/>
            <person name="Woyke T."/>
            <person name="Klenk H.P."/>
            <person name="Zhou Y."/>
            <person name="Lilburn T.G."/>
            <person name="Beck B.J."/>
            <person name="De Vos P."/>
            <person name="Vandamme P."/>
            <person name="Eisen J.A."/>
            <person name="Garrity G."/>
            <person name="Hugenholtz P."/>
            <person name="Kyrpides N.C."/>
        </authorList>
    </citation>
    <scope>NUCLEOTIDE SEQUENCE [LARGE SCALE GENOMIC DNA]</scope>
    <source>
        <strain evidence="3 4">CGMCC 1.2546</strain>
    </source>
</reference>
<dbReference type="InterPro" id="IPR025668">
    <property type="entry name" value="Tnp_DDE_dom"/>
</dbReference>
<gene>
    <name evidence="3" type="ORF">IQ26_02722</name>
    <name evidence="2" type="ORF">IQ26_07666</name>
</gene>
<dbReference type="EMBL" id="VLKT01000121">
    <property type="protein sequence ID" value="TWI16711.1"/>
    <property type="molecule type" value="Genomic_DNA"/>
</dbReference>
<reference evidence="3" key="2">
    <citation type="submission" date="2019-07" db="EMBL/GenBank/DDBJ databases">
        <authorList>
            <person name="Whitman W."/>
            <person name="Huntemann M."/>
            <person name="Clum A."/>
            <person name="Pillay M."/>
            <person name="Palaniappan K."/>
            <person name="Varghese N."/>
            <person name="Mikhailova N."/>
            <person name="Stamatis D."/>
            <person name="Reddy T."/>
            <person name="Daum C."/>
            <person name="Shapiro N."/>
            <person name="Ivanova N."/>
            <person name="Kyrpides N."/>
            <person name="Woyke T."/>
        </authorList>
    </citation>
    <scope>NUCLEOTIDE SEQUENCE</scope>
    <source>
        <strain evidence="3">CGMCC 1.2546</strain>
    </source>
</reference>
<organism evidence="3 4">
    <name type="scientific">Mesorhizobium tianshanense</name>
    <dbReference type="NCBI Taxonomy" id="39844"/>
    <lineage>
        <taxon>Bacteria</taxon>
        <taxon>Pseudomonadati</taxon>
        <taxon>Pseudomonadota</taxon>
        <taxon>Alphaproteobacteria</taxon>
        <taxon>Hyphomicrobiales</taxon>
        <taxon>Phyllobacteriaceae</taxon>
        <taxon>Mesorhizobium</taxon>
    </lineage>
</organism>
<feature type="non-terminal residue" evidence="3">
    <location>
        <position position="1"/>
    </location>
</feature>
<proteinExistence type="predicted"/>
<feature type="domain" description="Transposase DDE" evidence="1">
    <location>
        <begin position="15"/>
        <end position="63"/>
    </location>
</feature>
<evidence type="ECO:0000259" key="1">
    <source>
        <dbReference type="Pfam" id="PF13751"/>
    </source>
</evidence>
<dbReference type="RefSeq" id="WP_145717930.1">
    <property type="nucleotide sequence ID" value="NZ_VLKT01000014.1"/>
</dbReference>
<evidence type="ECO:0000313" key="4">
    <source>
        <dbReference type="Proteomes" id="UP000317122"/>
    </source>
</evidence>
<dbReference type="EMBL" id="VLKT01000014">
    <property type="protein sequence ID" value="TWI37439.1"/>
    <property type="molecule type" value="Genomic_DNA"/>
</dbReference>
<accession>A0A562NZ36</accession>
<keyword evidence="4" id="KW-1185">Reference proteome</keyword>
<name>A0A562NZ36_9HYPH</name>
<evidence type="ECO:0000313" key="2">
    <source>
        <dbReference type="EMBL" id="TWI16711.1"/>
    </source>
</evidence>